<dbReference type="EMBL" id="GGEC01082544">
    <property type="protein sequence ID" value="MBX63028.1"/>
    <property type="molecule type" value="Transcribed_RNA"/>
</dbReference>
<protein>
    <submittedName>
        <fullName evidence="2">Uncharacterized protein</fullName>
    </submittedName>
</protein>
<sequence length="49" mass="5928">MGAGEGRSFWVFWMMVFLFYDLSNQEHPLRRLNLQVLQGFVPAFHFFLF</sequence>
<dbReference type="AlphaFoldDB" id="A0A2P2Q7R2"/>
<feature type="signal peptide" evidence="1">
    <location>
        <begin position="1"/>
        <end position="25"/>
    </location>
</feature>
<evidence type="ECO:0000313" key="2">
    <source>
        <dbReference type="EMBL" id="MBX63028.1"/>
    </source>
</evidence>
<accession>A0A2P2Q7R2</accession>
<proteinExistence type="predicted"/>
<reference evidence="2" key="1">
    <citation type="submission" date="2018-02" db="EMBL/GenBank/DDBJ databases">
        <title>Rhizophora mucronata_Transcriptome.</title>
        <authorList>
            <person name="Meera S.P."/>
            <person name="Sreeshan A."/>
            <person name="Augustine A."/>
        </authorList>
    </citation>
    <scope>NUCLEOTIDE SEQUENCE</scope>
    <source>
        <tissue evidence="2">Leaf</tissue>
    </source>
</reference>
<name>A0A2P2Q7R2_RHIMU</name>
<evidence type="ECO:0000256" key="1">
    <source>
        <dbReference type="SAM" id="SignalP"/>
    </source>
</evidence>
<keyword evidence="1" id="KW-0732">Signal</keyword>
<organism evidence="2">
    <name type="scientific">Rhizophora mucronata</name>
    <name type="common">Asiatic mangrove</name>
    <dbReference type="NCBI Taxonomy" id="61149"/>
    <lineage>
        <taxon>Eukaryota</taxon>
        <taxon>Viridiplantae</taxon>
        <taxon>Streptophyta</taxon>
        <taxon>Embryophyta</taxon>
        <taxon>Tracheophyta</taxon>
        <taxon>Spermatophyta</taxon>
        <taxon>Magnoliopsida</taxon>
        <taxon>eudicotyledons</taxon>
        <taxon>Gunneridae</taxon>
        <taxon>Pentapetalae</taxon>
        <taxon>rosids</taxon>
        <taxon>fabids</taxon>
        <taxon>Malpighiales</taxon>
        <taxon>Rhizophoraceae</taxon>
        <taxon>Rhizophora</taxon>
    </lineage>
</organism>
<feature type="chain" id="PRO_5015104848" evidence="1">
    <location>
        <begin position="26"/>
        <end position="49"/>
    </location>
</feature>